<dbReference type="GeneID" id="17088854"/>
<name>M2X158_GALSU</name>
<reference evidence="11" key="1">
    <citation type="journal article" date="2013" name="Science">
        <title>Gene transfer from bacteria and archaea facilitated evolution of an extremophilic eukaryote.</title>
        <authorList>
            <person name="Schonknecht G."/>
            <person name="Chen W.H."/>
            <person name="Ternes C.M."/>
            <person name="Barbier G.G."/>
            <person name="Shrestha R.P."/>
            <person name="Stanke M."/>
            <person name="Brautigam A."/>
            <person name="Baker B.J."/>
            <person name="Banfield J.F."/>
            <person name="Garavito R.M."/>
            <person name="Carr K."/>
            <person name="Wilkerson C."/>
            <person name="Rensing S.A."/>
            <person name="Gagneul D."/>
            <person name="Dickenson N.E."/>
            <person name="Oesterhelt C."/>
            <person name="Lercher M.J."/>
            <person name="Weber A.P."/>
        </authorList>
    </citation>
    <scope>NUCLEOTIDE SEQUENCE [LARGE SCALE GENOMIC DNA]</scope>
    <source>
        <strain evidence="11">074W</strain>
    </source>
</reference>
<dbReference type="AlphaFoldDB" id="M2X158"/>
<evidence type="ECO:0000256" key="7">
    <source>
        <dbReference type="ARBA" id="ARBA00023177"/>
    </source>
</evidence>
<keyword evidence="7 8" id="KW-0924">Ammonia transport</keyword>
<feature type="transmembrane region" description="Helical" evidence="8">
    <location>
        <begin position="257"/>
        <end position="275"/>
    </location>
</feature>
<dbReference type="InterPro" id="IPR024041">
    <property type="entry name" value="NH4_transpt_AmtB-like_dom"/>
</dbReference>
<evidence type="ECO:0000256" key="4">
    <source>
        <dbReference type="ARBA" id="ARBA00022692"/>
    </source>
</evidence>
<dbReference type="RefSeq" id="XP_005706620.1">
    <property type="nucleotide sequence ID" value="XM_005706563.1"/>
</dbReference>
<feature type="transmembrane region" description="Helical" evidence="8">
    <location>
        <begin position="115"/>
        <end position="134"/>
    </location>
</feature>
<keyword evidence="4 8" id="KW-0812">Transmembrane</keyword>
<dbReference type="InterPro" id="IPR001905">
    <property type="entry name" value="Ammonium_transpt"/>
</dbReference>
<feature type="transmembrane region" description="Helical" evidence="8">
    <location>
        <begin position="146"/>
        <end position="164"/>
    </location>
</feature>
<evidence type="ECO:0000256" key="1">
    <source>
        <dbReference type="ARBA" id="ARBA00004141"/>
    </source>
</evidence>
<evidence type="ECO:0000256" key="3">
    <source>
        <dbReference type="ARBA" id="ARBA00022448"/>
    </source>
</evidence>
<comment type="similarity">
    <text evidence="2 8">Belongs to the ammonia transporter channel (TC 1.A.11.2) family.</text>
</comment>
<sequence>MTSRCPTEKFSVSNPHVVWAFKNFLLSSDSNRSLEEFSLPRIKSCEKDSLVEQMTDLGNFNITVTTSSGNTVTANIADIIVSALNSTKVQYSGVPLYEWLIGNAFSSTNGADTMFALYALYLVFFMHLGFAMLTAGCVRAKNAKNACMLLLIDWAVGTLAYYLFGYGFAFGAKPSEGARGFIGSHFFAMSGVPTRDANLISGFPSNEIIGYFSSLPGGARAPAADDSGSWGNMLFQWSFCITAAAIVSGSVCERVSVLGYTIFSFWMTSWIYPVYEHWVWDSFGWFGAVKSDGPLFAGSGYIDYAGSGVVHTIGGVAALWGAIFVGPRIGRIDSNGKMVPIPGHSSVLVVLGTMILIFGWYGFNPGSALAISLPSQYTTVMRCAINTTIAPAAAGVASMIITRILYKNYDVNAMCNCIIGGLVAITAPCSTIENWAAVICGVGAAIVYHVGCRVEQWLKIDDPLDAVSVHALCGNWGLIVVGLFAARDARYAAYGSAPAWGAFMGGGGDLLACQLIGICILWGWVSAMSIFMFSILKYFGILRVSPEEEMEGLDTSKHGGACYPPDFPEEYKLKSIVDNDEEVQYGMTKEEQQQVVIPSSHLSA</sequence>
<feature type="transmembrane region" description="Helical" evidence="8">
    <location>
        <begin position="234"/>
        <end position="252"/>
    </location>
</feature>
<dbReference type="GO" id="GO:0005886">
    <property type="term" value="C:plasma membrane"/>
    <property type="evidence" value="ECO:0007669"/>
    <property type="project" value="UniProtKB-SubCell"/>
</dbReference>
<dbReference type="SUPFAM" id="SSF111352">
    <property type="entry name" value="Ammonium transporter"/>
    <property type="match status" value="1"/>
</dbReference>
<evidence type="ECO:0000256" key="6">
    <source>
        <dbReference type="ARBA" id="ARBA00023136"/>
    </source>
</evidence>
<protein>
    <recommendedName>
        <fullName evidence="8">Ammonium transporter</fullName>
    </recommendedName>
</protein>
<keyword evidence="11" id="KW-1185">Reference proteome</keyword>
<evidence type="ECO:0000256" key="8">
    <source>
        <dbReference type="RuleBase" id="RU362002"/>
    </source>
</evidence>
<feature type="domain" description="Ammonium transporter AmtB-like" evidence="9">
    <location>
        <begin position="115"/>
        <end position="562"/>
    </location>
</feature>
<dbReference type="PROSITE" id="PS01219">
    <property type="entry name" value="AMMONIUM_TRANSP"/>
    <property type="match status" value="1"/>
</dbReference>
<feature type="transmembrane region" description="Helical" evidence="8">
    <location>
        <begin position="434"/>
        <end position="452"/>
    </location>
</feature>
<dbReference type="STRING" id="130081.M2X158"/>
<evidence type="ECO:0000313" key="11">
    <source>
        <dbReference type="Proteomes" id="UP000030680"/>
    </source>
</evidence>
<keyword evidence="3 8" id="KW-0813">Transport</keyword>
<gene>
    <name evidence="10" type="ORF">Gasu_24830</name>
</gene>
<dbReference type="InterPro" id="IPR029020">
    <property type="entry name" value="Ammonium/urea_transptr"/>
</dbReference>
<dbReference type="PANTHER" id="PTHR11730">
    <property type="entry name" value="AMMONIUM TRANSPORTER"/>
    <property type="match status" value="1"/>
</dbReference>
<organism evidence="10 11">
    <name type="scientific">Galdieria sulphuraria</name>
    <name type="common">Red alga</name>
    <dbReference type="NCBI Taxonomy" id="130081"/>
    <lineage>
        <taxon>Eukaryota</taxon>
        <taxon>Rhodophyta</taxon>
        <taxon>Bangiophyceae</taxon>
        <taxon>Galdieriales</taxon>
        <taxon>Galdieriaceae</taxon>
        <taxon>Galdieria</taxon>
    </lineage>
</organism>
<accession>M2X158</accession>
<feature type="transmembrane region" description="Helical" evidence="8">
    <location>
        <begin position="304"/>
        <end position="325"/>
    </location>
</feature>
<evidence type="ECO:0000256" key="2">
    <source>
        <dbReference type="ARBA" id="ARBA00005887"/>
    </source>
</evidence>
<evidence type="ECO:0000256" key="5">
    <source>
        <dbReference type="ARBA" id="ARBA00022989"/>
    </source>
</evidence>
<evidence type="ECO:0000313" key="10">
    <source>
        <dbReference type="EMBL" id="EME30100.1"/>
    </source>
</evidence>
<dbReference type="EMBL" id="KB454502">
    <property type="protein sequence ID" value="EME30100.1"/>
    <property type="molecule type" value="Genomic_DNA"/>
</dbReference>
<proteinExistence type="inferred from homology"/>
<feature type="transmembrane region" description="Helical" evidence="8">
    <location>
        <begin position="515"/>
        <end position="536"/>
    </location>
</feature>
<dbReference type="Gene3D" id="1.10.3430.10">
    <property type="entry name" value="Ammonium transporter AmtB like domains"/>
    <property type="match status" value="1"/>
</dbReference>
<comment type="subcellular location">
    <subcellularLocation>
        <location evidence="8">Cell membrane</location>
        <topology evidence="8">Multi-pass membrane protein</topology>
    </subcellularLocation>
    <subcellularLocation>
        <location evidence="1">Membrane</location>
        <topology evidence="1">Multi-pass membrane protein</topology>
    </subcellularLocation>
</comment>
<dbReference type="eggNOG" id="KOG0682">
    <property type="taxonomic scope" value="Eukaryota"/>
</dbReference>
<dbReference type="GO" id="GO:0097272">
    <property type="term" value="P:ammonium homeostasis"/>
    <property type="evidence" value="ECO:0007669"/>
    <property type="project" value="TreeGrafter"/>
</dbReference>
<dbReference type="KEGG" id="gsl:Gasu_24830"/>
<dbReference type="GO" id="GO:0008519">
    <property type="term" value="F:ammonium channel activity"/>
    <property type="evidence" value="ECO:0007669"/>
    <property type="project" value="InterPro"/>
</dbReference>
<dbReference type="PANTHER" id="PTHR11730:SF6">
    <property type="entry name" value="AMMONIUM TRANSPORTER"/>
    <property type="match status" value="1"/>
</dbReference>
<feature type="transmembrane region" description="Helical" evidence="8">
    <location>
        <begin position="464"/>
        <end position="486"/>
    </location>
</feature>
<keyword evidence="6 8" id="KW-0472">Membrane</keyword>
<keyword evidence="5 8" id="KW-1133">Transmembrane helix</keyword>
<dbReference type="NCBIfam" id="TIGR00836">
    <property type="entry name" value="amt"/>
    <property type="match status" value="1"/>
</dbReference>
<feature type="transmembrane region" description="Helical" evidence="8">
    <location>
        <begin position="383"/>
        <end position="402"/>
    </location>
</feature>
<dbReference type="Pfam" id="PF00909">
    <property type="entry name" value="Ammonium_transp"/>
    <property type="match status" value="1"/>
</dbReference>
<dbReference type="Gramene" id="EME30100">
    <property type="protein sequence ID" value="EME30100"/>
    <property type="gene ID" value="Gasu_24830"/>
</dbReference>
<evidence type="ECO:0000259" key="9">
    <source>
        <dbReference type="Pfam" id="PF00909"/>
    </source>
</evidence>
<dbReference type="OMA" id="FNAGSWL"/>
<feature type="transmembrane region" description="Helical" evidence="8">
    <location>
        <begin position="346"/>
        <end position="363"/>
    </location>
</feature>
<dbReference type="OrthoDB" id="534912at2759"/>
<dbReference type="InterPro" id="IPR018047">
    <property type="entry name" value="Ammonium_transpt_CS"/>
</dbReference>
<dbReference type="Proteomes" id="UP000030680">
    <property type="component" value="Unassembled WGS sequence"/>
</dbReference>